<evidence type="ECO:0000313" key="1">
    <source>
        <dbReference type="EMBL" id="OLO12631.1"/>
    </source>
</evidence>
<dbReference type="AlphaFoldDB" id="A0A1Q8TG34"/>
<accession>A0A1Q8TG34</accession>
<sequence>MIKISINNIEKDLSEASESWIAEQINHHRGIGSVCVKVYIKAPGVDVALASEGCGSGQSGGRRPNRDEMMFVDAWQKFQLGSSPINTGRLIAFLKQIDRYF</sequence>
<dbReference type="RefSeq" id="WP_075368272.1">
    <property type="nucleotide sequence ID" value="NZ_MSDQ01000006.1"/>
</dbReference>
<protein>
    <submittedName>
        <fullName evidence="1">Uncharacterized protein</fullName>
    </submittedName>
</protein>
<evidence type="ECO:0000313" key="2">
    <source>
        <dbReference type="Proteomes" id="UP000186806"/>
    </source>
</evidence>
<dbReference type="Proteomes" id="UP000186806">
    <property type="component" value="Unassembled WGS sequence"/>
</dbReference>
<gene>
    <name evidence="1" type="ORF">BTW10_03980</name>
</gene>
<dbReference type="EMBL" id="MSDQ01000006">
    <property type="protein sequence ID" value="OLO12631.1"/>
    <property type="molecule type" value="Genomic_DNA"/>
</dbReference>
<comment type="caution">
    <text evidence="1">The sequence shown here is derived from an EMBL/GenBank/DDBJ whole genome shotgun (WGS) entry which is preliminary data.</text>
</comment>
<name>A0A1Q8TG34_9GAMM</name>
<organism evidence="1 2">
    <name type="scientific">Chromohalobacter japonicus</name>
    <dbReference type="NCBI Taxonomy" id="223900"/>
    <lineage>
        <taxon>Bacteria</taxon>
        <taxon>Pseudomonadati</taxon>
        <taxon>Pseudomonadota</taxon>
        <taxon>Gammaproteobacteria</taxon>
        <taxon>Oceanospirillales</taxon>
        <taxon>Halomonadaceae</taxon>
        <taxon>Chromohalobacter</taxon>
    </lineage>
</organism>
<keyword evidence="2" id="KW-1185">Reference proteome</keyword>
<reference evidence="1 2" key="1">
    <citation type="submission" date="2016-12" db="EMBL/GenBank/DDBJ databases">
        <title>Draft genome sequences of strains Salinicola socius SMB35, Salinicola sp. MH3R3-1 and Chromohalobacter sp. SMB17 from the Verkhnekamsk potash mining region of Russia.</title>
        <authorList>
            <person name="Mavrodi D.V."/>
            <person name="Olsson B.E."/>
            <person name="Korsakova E.S."/>
            <person name="Pyankova A."/>
            <person name="Mavrodi O.V."/>
            <person name="Plotnikova E.G."/>
        </authorList>
    </citation>
    <scope>NUCLEOTIDE SEQUENCE [LARGE SCALE GENOMIC DNA]</scope>
    <source>
        <strain evidence="1 2">SMB17</strain>
    </source>
</reference>
<proteinExistence type="predicted"/>